<name>A0ABQ7I3U6_9HELO</name>
<dbReference type="SUPFAM" id="SSF56112">
    <property type="entry name" value="Protein kinase-like (PK-like)"/>
    <property type="match status" value="2"/>
</dbReference>
<feature type="region of interest" description="Disordered" evidence="1">
    <location>
        <begin position="526"/>
        <end position="584"/>
    </location>
</feature>
<gene>
    <name evidence="3" type="ORF">EAE98_012169</name>
</gene>
<dbReference type="Pfam" id="PF01636">
    <property type="entry name" value="APH"/>
    <property type="match status" value="1"/>
</dbReference>
<dbReference type="InterPro" id="IPR011009">
    <property type="entry name" value="Kinase-like_dom_sf"/>
</dbReference>
<evidence type="ECO:0000256" key="1">
    <source>
        <dbReference type="SAM" id="MobiDB-lite"/>
    </source>
</evidence>
<sequence length="1040" mass="116982">MPSIKTLLRNVASKFKSKVSKSTQKDPPPSVSDEASTLNVTMVNDSSNLDHCFSPTPHSAPAIVDSDSFDGRDNKTALDDTPKSPSMSLPTSIVPEPSEDTLEGLRQCAEFINSVSSDLSPAPESIKSSGSEILRGSGSTCDWDDQEPFVTYKQKIIQLCHDLGLGEPSKVERMRGGSFNRVVCLSLPSKDNQDHVLRIPRNLDTNESTRDQVAVLHYLAPLMPVPAVVAFDSTSDNVIGRPYILQEKLKGVNAGSVYYDLPSDEKMQFVKLLADIIKKLNTFKIDRPGQLVAGPSIPSISHEPLTIPTDIEVTGYRFSQHDALEVMSSQDKQPLSSLLDSIFEERKKADEDFMDLQWNSLQKITREMKTAGLFSNTDTDCVVWHWDLAFRNIMVEKQSNGQWALTGILDWDGLLSAPSVMTRAPPVWLWIEENDRSSKWHEGLGNNDIQPARELTMEELVLKSSFEQILQRADQNYMADAYGRGVWIRRLVKFALEGFAQSSHYIMLKVLVREWEAYYQTLDLDTDMEVDSDDDGSDESDDEDGSDGPDDDENGSDGPDDDEKLASSSVTHRSNQSNQSSASSTYEFAQESFETYKLKVAQLCQNIGFGSPSKVERMGGGSYNRVIGLTFPGQSEDRNFVLRIPRSPYEDYELHKTRDQVATLLFLKQFDFLCVPTIAAIDTTADNIIASQFVLQEKITGQPLSDVFPTLPLAEKLELTTLVTQLLIKMEDITIEDPGVLAGAQPLPWVSTSIHQSNSPPVISGFRLNPMVVASPLGKQGLASLIFNMLDYRKKDDARVTNVCRLWDQLFDVLKQMEQIDFFKDSDSTNILWNWDMCSRHIFVEKDNSLTPAVPCSSSTSEIAQPLNIDHVGDNSTESEANIKDEASQPPDSQNQVTSGRWKITGTIDWDDALSVPRVITRVPRTWLWFDDNERTPFWDGDRETPPQRALTEDELAIKNHFDQIMQQADPNYMNDTYFRGVWIRRLFQFTQTGFCYTADFDRCYKFLKDWKNYFDGHVSMTLDKNVADEADCKSEKGSE</sequence>
<dbReference type="PANTHER" id="PTHR21310">
    <property type="entry name" value="AMINOGLYCOSIDE PHOSPHOTRANSFERASE-RELATED-RELATED"/>
    <property type="match status" value="1"/>
</dbReference>
<feature type="compositionally biased region" description="Low complexity" evidence="1">
    <location>
        <begin position="574"/>
        <end position="584"/>
    </location>
</feature>
<feature type="region of interest" description="Disordered" evidence="1">
    <location>
        <begin position="48"/>
        <end position="98"/>
    </location>
</feature>
<evidence type="ECO:0000313" key="3">
    <source>
        <dbReference type="EMBL" id="KAF7910214.1"/>
    </source>
</evidence>
<feature type="domain" description="Aminoglycoside phosphotransferase" evidence="2">
    <location>
        <begin position="176"/>
        <end position="414"/>
    </location>
</feature>
<organism evidence="3 4">
    <name type="scientific">Botrytis deweyae</name>
    <dbReference type="NCBI Taxonomy" id="2478750"/>
    <lineage>
        <taxon>Eukaryota</taxon>
        <taxon>Fungi</taxon>
        <taxon>Dikarya</taxon>
        <taxon>Ascomycota</taxon>
        <taxon>Pezizomycotina</taxon>
        <taxon>Leotiomycetes</taxon>
        <taxon>Helotiales</taxon>
        <taxon>Sclerotiniaceae</taxon>
        <taxon>Botrytis</taxon>
    </lineage>
</organism>
<dbReference type="InterPro" id="IPR051678">
    <property type="entry name" value="AGP_Transferase"/>
</dbReference>
<feature type="compositionally biased region" description="Acidic residues" evidence="1">
    <location>
        <begin position="526"/>
        <end position="563"/>
    </location>
</feature>
<protein>
    <recommendedName>
        <fullName evidence="2">Aminoglycoside phosphotransferase domain-containing protein</fullName>
    </recommendedName>
</protein>
<dbReference type="EMBL" id="RCSX01000060">
    <property type="protein sequence ID" value="KAF7910214.1"/>
    <property type="molecule type" value="Genomic_DNA"/>
</dbReference>
<dbReference type="InterPro" id="IPR002575">
    <property type="entry name" value="Aminoglycoside_PTrfase"/>
</dbReference>
<feature type="region of interest" description="Disordered" evidence="1">
    <location>
        <begin position="15"/>
        <end position="35"/>
    </location>
</feature>
<proteinExistence type="predicted"/>
<reference evidence="3 4" key="1">
    <citation type="journal article" date="2020" name="Genome Biol. Evol.">
        <title>Comparative genomics of Sclerotiniaceae.</title>
        <authorList>
            <person name="Valero Jimenez C.A."/>
            <person name="Steentjes M."/>
            <person name="Scholten O.E."/>
            <person name="Van Kan J.A.L."/>
        </authorList>
    </citation>
    <scope>NUCLEOTIDE SEQUENCE [LARGE SCALE GENOMIC DNA]</scope>
    <source>
        <strain evidence="3 4">B1</strain>
    </source>
</reference>
<comment type="caution">
    <text evidence="3">The sequence shown here is derived from an EMBL/GenBank/DDBJ whole genome shotgun (WGS) entry which is preliminary data.</text>
</comment>
<evidence type="ECO:0000259" key="2">
    <source>
        <dbReference type="Pfam" id="PF01636"/>
    </source>
</evidence>
<dbReference type="Proteomes" id="UP000783213">
    <property type="component" value="Unassembled WGS sequence"/>
</dbReference>
<evidence type="ECO:0000313" key="4">
    <source>
        <dbReference type="Proteomes" id="UP000783213"/>
    </source>
</evidence>
<accession>A0ABQ7I3U6</accession>
<feature type="region of interest" description="Disordered" evidence="1">
    <location>
        <begin position="871"/>
        <end position="898"/>
    </location>
</feature>
<dbReference type="GeneID" id="62238940"/>
<dbReference type="PANTHER" id="PTHR21310:SF56">
    <property type="entry name" value="AMINOGLYCOSIDE PHOSPHOTRANSFERASE DOMAIN-CONTAINING PROTEIN"/>
    <property type="match status" value="1"/>
</dbReference>
<feature type="compositionally biased region" description="Basic and acidic residues" evidence="1">
    <location>
        <begin position="69"/>
        <end position="82"/>
    </location>
</feature>
<dbReference type="RefSeq" id="XP_038803829.1">
    <property type="nucleotide sequence ID" value="XM_038959794.1"/>
</dbReference>
<keyword evidence="4" id="KW-1185">Reference proteome</keyword>